<dbReference type="Gene3D" id="3.40.50.2300">
    <property type="match status" value="1"/>
</dbReference>
<proteinExistence type="predicted"/>
<dbReference type="PANTHER" id="PTHR44591:SF14">
    <property type="entry name" value="PROTEIN PILG"/>
    <property type="match status" value="1"/>
</dbReference>
<feature type="modified residue" description="4-aspartylphosphate" evidence="3">
    <location>
        <position position="57"/>
    </location>
</feature>
<evidence type="ECO:0000313" key="6">
    <source>
        <dbReference type="Proteomes" id="UP000316770"/>
    </source>
</evidence>
<name>A0A518IN18_9BACT</name>
<gene>
    <name evidence="5" type="primary">cheY_1</name>
    <name evidence="5" type="ORF">Mal33_04320</name>
</gene>
<dbReference type="RefSeq" id="WP_145282043.1">
    <property type="nucleotide sequence ID" value="NZ_CP036318.1"/>
</dbReference>
<organism evidence="5 6">
    <name type="scientific">Rosistilla oblonga</name>
    <dbReference type="NCBI Taxonomy" id="2527990"/>
    <lineage>
        <taxon>Bacteria</taxon>
        <taxon>Pseudomonadati</taxon>
        <taxon>Planctomycetota</taxon>
        <taxon>Planctomycetia</taxon>
        <taxon>Pirellulales</taxon>
        <taxon>Pirellulaceae</taxon>
        <taxon>Rosistilla</taxon>
    </lineage>
</organism>
<keyword evidence="2" id="KW-0902">Two-component regulatory system</keyword>
<protein>
    <submittedName>
        <fullName evidence="5">Chemotaxis protein CheY</fullName>
    </submittedName>
</protein>
<dbReference type="InterPro" id="IPR001789">
    <property type="entry name" value="Sig_transdc_resp-reg_receiver"/>
</dbReference>
<dbReference type="GO" id="GO:0000160">
    <property type="term" value="P:phosphorelay signal transduction system"/>
    <property type="evidence" value="ECO:0007669"/>
    <property type="project" value="UniProtKB-KW"/>
</dbReference>
<keyword evidence="1 3" id="KW-0597">Phosphoprotein</keyword>
<dbReference type="InterPro" id="IPR011006">
    <property type="entry name" value="CheY-like_superfamily"/>
</dbReference>
<evidence type="ECO:0000313" key="5">
    <source>
        <dbReference type="EMBL" id="QDV54478.1"/>
    </source>
</evidence>
<accession>A0A518IN18</accession>
<evidence type="ECO:0000259" key="4">
    <source>
        <dbReference type="PROSITE" id="PS50110"/>
    </source>
</evidence>
<feature type="domain" description="Response regulatory" evidence="4">
    <location>
        <begin position="8"/>
        <end position="125"/>
    </location>
</feature>
<dbReference type="EMBL" id="CP036318">
    <property type="protein sequence ID" value="QDV54478.1"/>
    <property type="molecule type" value="Genomic_DNA"/>
</dbReference>
<dbReference type="SUPFAM" id="SSF52172">
    <property type="entry name" value="CheY-like"/>
    <property type="match status" value="1"/>
</dbReference>
<evidence type="ECO:0000256" key="2">
    <source>
        <dbReference type="ARBA" id="ARBA00023012"/>
    </source>
</evidence>
<evidence type="ECO:0000256" key="1">
    <source>
        <dbReference type="ARBA" id="ARBA00022553"/>
    </source>
</evidence>
<dbReference type="PROSITE" id="PS50110">
    <property type="entry name" value="RESPONSE_REGULATORY"/>
    <property type="match status" value="1"/>
</dbReference>
<sequence length="140" mass="15737">MSQMTSKQILVAEDDPVFRRVIVFALKQVGFTVDSVSDGEQAQHQLHAGEYDMLITDHQMPLCSGLDLIQRLRESPRFAHLPVVLCTARGLELDKDHLQNRLQLAGIMHKPFSPRLLAERVRTLLATHEAQLLTTNSTIG</sequence>
<dbReference type="SMART" id="SM00448">
    <property type="entry name" value="REC"/>
    <property type="match status" value="1"/>
</dbReference>
<evidence type="ECO:0000256" key="3">
    <source>
        <dbReference type="PROSITE-ProRule" id="PRU00169"/>
    </source>
</evidence>
<dbReference type="AlphaFoldDB" id="A0A518IN18"/>
<dbReference type="Proteomes" id="UP000316770">
    <property type="component" value="Chromosome"/>
</dbReference>
<dbReference type="PANTHER" id="PTHR44591">
    <property type="entry name" value="STRESS RESPONSE REGULATOR PROTEIN 1"/>
    <property type="match status" value="1"/>
</dbReference>
<keyword evidence="6" id="KW-1185">Reference proteome</keyword>
<reference evidence="5 6" key="1">
    <citation type="submission" date="2019-02" db="EMBL/GenBank/DDBJ databases">
        <title>Deep-cultivation of Planctomycetes and their phenomic and genomic characterization uncovers novel biology.</title>
        <authorList>
            <person name="Wiegand S."/>
            <person name="Jogler M."/>
            <person name="Boedeker C."/>
            <person name="Pinto D."/>
            <person name="Vollmers J."/>
            <person name="Rivas-Marin E."/>
            <person name="Kohn T."/>
            <person name="Peeters S.H."/>
            <person name="Heuer A."/>
            <person name="Rast P."/>
            <person name="Oberbeckmann S."/>
            <person name="Bunk B."/>
            <person name="Jeske O."/>
            <person name="Meyerdierks A."/>
            <person name="Storesund J.E."/>
            <person name="Kallscheuer N."/>
            <person name="Luecker S."/>
            <person name="Lage O.M."/>
            <person name="Pohl T."/>
            <person name="Merkel B.J."/>
            <person name="Hornburger P."/>
            <person name="Mueller R.-W."/>
            <person name="Bruemmer F."/>
            <person name="Labrenz M."/>
            <person name="Spormann A.M."/>
            <person name="Op den Camp H."/>
            <person name="Overmann J."/>
            <person name="Amann R."/>
            <person name="Jetten M.S.M."/>
            <person name="Mascher T."/>
            <person name="Medema M.H."/>
            <person name="Devos D.P."/>
            <person name="Kaster A.-K."/>
            <person name="Ovreas L."/>
            <person name="Rohde M."/>
            <person name="Galperin M.Y."/>
            <person name="Jogler C."/>
        </authorList>
    </citation>
    <scope>NUCLEOTIDE SEQUENCE [LARGE SCALE GENOMIC DNA]</scope>
    <source>
        <strain evidence="5 6">Mal33</strain>
    </source>
</reference>
<dbReference type="InterPro" id="IPR050595">
    <property type="entry name" value="Bact_response_regulator"/>
</dbReference>
<dbReference type="Pfam" id="PF00072">
    <property type="entry name" value="Response_reg"/>
    <property type="match status" value="1"/>
</dbReference>